<protein>
    <submittedName>
        <fullName evidence="10">Membrane protein-like protein</fullName>
    </submittedName>
</protein>
<proteinExistence type="predicted"/>
<dbReference type="eggNOG" id="COG5305">
    <property type="taxonomic scope" value="Bacteria"/>
</dbReference>
<dbReference type="RefSeq" id="WP_005991616.1">
    <property type="nucleotide sequence ID" value="NZ_AECZ01000004.1"/>
</dbReference>
<name>E1JTL5_SOLFR</name>
<dbReference type="Pfam" id="PF13231">
    <property type="entry name" value="PMT_2"/>
    <property type="match status" value="1"/>
</dbReference>
<sequence length="1002" mass="109941">MIAASDQGGRWTWILLGIILCLAAFIRLHDLGVPELQWDERLALHRASMPVAQLLDSLDNQSASDVSLDTSPPLHHLCIHFARLLGDNDFNVRLPSVLFGLASLLMVFLVGRQFFDAESGLCAALYGALLQFHVAYSRYMRWYVFFYTFSLLSLYCYRRLLDNKTWRAVLAYAVATALMLYSSYLAAPFVLAQMLFTGFLCLPALTDRAARAEARKLLFAHGAGLCLAALFYLPQVKGQLVAYYTFYHSGGHAFDFYRVAKAFREITLYFRDSDFAGTGGVALFMLAGLVWRWRGKAGRNLGLFLVWCAVPTLAAFVINVQTQITAKYLVGLLYAVLLLAGAGAMTLSRAVIGQGLASGSRAYQALTLALGLAGILFISGPNLQYAALYRSWQHNAQRWARYLLLHKQDADSVMFASNRAKKVILERELHGAYSFFGDVAGQGYHKFFYVIGKGDFVPPGLTLVEDMPQDDEVVLFYRGGVVGQAPLLASPGGADVYADDFTTLRFYETVWQAHNVAPDYQLHALSQFSLDAPGRATWKLVSAPGARCRSVAVRFDAVMRGKIRAMRPDARLRLLAGQDPDTLTLVADIDYAKFVAANPAYGQPAATGTSKLPLAASVPWPRPDQPLYVRLEFVPGHYAASIDLERLSFRVDGEAGDTPGEAATAVLRNIAAHTRLAPWKAGEQTLGGEVLHVFCADDARHPQGVGPLSWQSAADRERFVAAHPGLPPVAVLRDPDGAPAFYLYDAHLADASLSLPQGREETAAVEATTPWPVRGLAYTGATSRPVVRLGGKTLPIPLSVPAGSLVELNPGGEGLVHLSPRFTPKDFNLFNMVRRDNLNILGNALTCLEGRPCLAEYVFASELPIRGVRTMIYPALRTDKPNYARVFYGINDIDARRVFLDFSERGPLDISSTYEGVLREVRFETPVHILFVGCELSGPGASIRSNAKYPMRIEVLLDAAALPSIAAEASSTTIGQRSETGQPMRLWLSGKPLPLREAWETR</sequence>
<keyword evidence="3" id="KW-0328">Glycosyltransferase</keyword>
<feature type="transmembrane region" description="Helical" evidence="8">
    <location>
        <begin position="275"/>
        <end position="291"/>
    </location>
</feature>
<evidence type="ECO:0000313" key="11">
    <source>
        <dbReference type="Proteomes" id="UP000006250"/>
    </source>
</evidence>
<gene>
    <name evidence="10" type="ORF">DesfrDRAFT_0964</name>
</gene>
<feature type="transmembrane region" description="Helical" evidence="8">
    <location>
        <begin position="217"/>
        <end position="234"/>
    </location>
</feature>
<evidence type="ECO:0000256" key="7">
    <source>
        <dbReference type="ARBA" id="ARBA00023136"/>
    </source>
</evidence>
<feature type="transmembrane region" description="Helical" evidence="8">
    <location>
        <begin position="12"/>
        <end position="29"/>
    </location>
</feature>
<evidence type="ECO:0000256" key="6">
    <source>
        <dbReference type="ARBA" id="ARBA00022989"/>
    </source>
</evidence>
<feature type="transmembrane region" description="Helical" evidence="8">
    <location>
        <begin position="362"/>
        <end position="380"/>
    </location>
</feature>
<evidence type="ECO:0000259" key="9">
    <source>
        <dbReference type="Pfam" id="PF13231"/>
    </source>
</evidence>
<comment type="caution">
    <text evidence="10">The sequence shown here is derived from an EMBL/GenBank/DDBJ whole genome shotgun (WGS) entry which is preliminary data.</text>
</comment>
<organism evidence="10 11">
    <name type="scientific">Solidesulfovibrio fructosivorans JJ]</name>
    <dbReference type="NCBI Taxonomy" id="596151"/>
    <lineage>
        <taxon>Bacteria</taxon>
        <taxon>Pseudomonadati</taxon>
        <taxon>Thermodesulfobacteriota</taxon>
        <taxon>Desulfovibrionia</taxon>
        <taxon>Desulfovibrionales</taxon>
        <taxon>Desulfovibrionaceae</taxon>
        <taxon>Solidesulfovibrio</taxon>
    </lineage>
</organism>
<evidence type="ECO:0000256" key="5">
    <source>
        <dbReference type="ARBA" id="ARBA00022692"/>
    </source>
</evidence>
<feature type="transmembrane region" description="Helical" evidence="8">
    <location>
        <begin position="303"/>
        <end position="322"/>
    </location>
</feature>
<evidence type="ECO:0000256" key="1">
    <source>
        <dbReference type="ARBA" id="ARBA00004651"/>
    </source>
</evidence>
<evidence type="ECO:0000256" key="3">
    <source>
        <dbReference type="ARBA" id="ARBA00022676"/>
    </source>
</evidence>
<feature type="domain" description="Glycosyltransferase RgtA/B/C/D-like" evidence="9">
    <location>
        <begin position="72"/>
        <end position="204"/>
    </location>
</feature>
<keyword evidence="6 8" id="KW-1133">Transmembrane helix</keyword>
<keyword evidence="7 8" id="KW-0472">Membrane</keyword>
<comment type="subcellular location">
    <subcellularLocation>
        <location evidence="1">Cell membrane</location>
        <topology evidence="1">Multi-pass membrane protein</topology>
    </subcellularLocation>
</comment>
<dbReference type="GO" id="GO:0016763">
    <property type="term" value="F:pentosyltransferase activity"/>
    <property type="evidence" value="ECO:0007669"/>
    <property type="project" value="TreeGrafter"/>
</dbReference>
<dbReference type="EMBL" id="AECZ01000004">
    <property type="protein sequence ID" value="EFL52475.1"/>
    <property type="molecule type" value="Genomic_DNA"/>
</dbReference>
<keyword evidence="11" id="KW-1185">Reference proteome</keyword>
<accession>E1JTL5</accession>
<evidence type="ECO:0000256" key="4">
    <source>
        <dbReference type="ARBA" id="ARBA00022679"/>
    </source>
</evidence>
<dbReference type="InterPro" id="IPR050297">
    <property type="entry name" value="LipidA_mod_glycosyltrf_83"/>
</dbReference>
<dbReference type="Proteomes" id="UP000006250">
    <property type="component" value="Unassembled WGS sequence"/>
</dbReference>
<feature type="transmembrane region" description="Helical" evidence="8">
    <location>
        <begin position="328"/>
        <end position="350"/>
    </location>
</feature>
<dbReference type="GO" id="GO:0009103">
    <property type="term" value="P:lipopolysaccharide biosynthetic process"/>
    <property type="evidence" value="ECO:0007669"/>
    <property type="project" value="UniProtKB-ARBA"/>
</dbReference>
<feature type="transmembrane region" description="Helical" evidence="8">
    <location>
        <begin position="92"/>
        <end position="110"/>
    </location>
</feature>
<dbReference type="PANTHER" id="PTHR33908">
    <property type="entry name" value="MANNOSYLTRANSFERASE YKCB-RELATED"/>
    <property type="match status" value="1"/>
</dbReference>
<feature type="transmembrane region" description="Helical" evidence="8">
    <location>
        <begin position="142"/>
        <end position="158"/>
    </location>
</feature>
<dbReference type="AlphaFoldDB" id="E1JTL5"/>
<dbReference type="STRING" id="596151.DesfrDRAFT_0964"/>
<evidence type="ECO:0000256" key="8">
    <source>
        <dbReference type="SAM" id="Phobius"/>
    </source>
</evidence>
<evidence type="ECO:0000256" key="2">
    <source>
        <dbReference type="ARBA" id="ARBA00022475"/>
    </source>
</evidence>
<keyword evidence="5 8" id="KW-0812">Transmembrane</keyword>
<evidence type="ECO:0000313" key="10">
    <source>
        <dbReference type="EMBL" id="EFL52475.1"/>
    </source>
</evidence>
<reference evidence="10 11" key="1">
    <citation type="submission" date="2010-08" db="EMBL/GenBank/DDBJ databases">
        <title>The draft genome of Desulfovibrio fructosovorans JJ.</title>
        <authorList>
            <consortium name="US DOE Joint Genome Institute (JGI-PGF)"/>
            <person name="Lucas S."/>
            <person name="Copeland A."/>
            <person name="Lapidus A."/>
            <person name="Cheng J.-F."/>
            <person name="Bruce D."/>
            <person name="Goodwin L."/>
            <person name="Pitluck S."/>
            <person name="Land M.L."/>
            <person name="Hauser L."/>
            <person name="Chang Y.-J."/>
            <person name="Jeffries C."/>
            <person name="Wall J.D."/>
            <person name="Stahl D.A."/>
            <person name="Arkin A.P."/>
            <person name="Dehal P."/>
            <person name="Stolyar S.M."/>
            <person name="Hazen T.C."/>
            <person name="Woyke T.J."/>
        </authorList>
    </citation>
    <scope>NUCLEOTIDE SEQUENCE [LARGE SCALE GENOMIC DNA]</scope>
    <source>
        <strain evidence="10 11">JJ</strain>
    </source>
</reference>
<dbReference type="GO" id="GO:0005886">
    <property type="term" value="C:plasma membrane"/>
    <property type="evidence" value="ECO:0007669"/>
    <property type="project" value="UniProtKB-SubCell"/>
</dbReference>
<dbReference type="InterPro" id="IPR038731">
    <property type="entry name" value="RgtA/B/C-like"/>
</dbReference>
<dbReference type="PANTHER" id="PTHR33908:SF11">
    <property type="entry name" value="MEMBRANE PROTEIN"/>
    <property type="match status" value="1"/>
</dbReference>
<keyword evidence="2" id="KW-1003">Cell membrane</keyword>
<feature type="transmembrane region" description="Helical" evidence="8">
    <location>
        <begin position="187"/>
        <end position="205"/>
    </location>
</feature>
<keyword evidence="4" id="KW-0808">Transferase</keyword>